<dbReference type="WBParaSite" id="RSKR_0000907500.1">
    <property type="protein sequence ID" value="RSKR_0000907500.1"/>
    <property type="gene ID" value="RSKR_0000907500"/>
</dbReference>
<sequence length="695" mass="78699">MWSKSINVAVCTLNNWALDFEGNVERIIKTCKEAYEKGAKIRVGAELEITGYSCLDHFNELDTEMFAWDGLKRILEASKQMKDLLIITGMPIRHKLALYNCAVSLAEGNILFIRAKKSLCDDGVYREGRHFNSWKKEGININFPLPQEFNFEQKSVSFGDGIMMSKDGIKVGFEICEELWTNNNPSSLFAVQNVDVICNLSASYHVLSKSAHRLNQLLLGTTKRLGGIYLYSNFRGCDGERVFFDGMSSIVQNGKLYAQIEQFDIEDTCTVNAILDINETRNYRQSVSSNRQMSTLSDDVDCILIPIYLLDQNMKAEHTSPMEPKILTECEELALGPPAFMWHYLRRSRQAGYFIPLSGGQDSATVATMVRLMCEHVVNCISKYSKDKNDHDPAHYYLNELVTVNGKELCGKLLFTCYMGSKNSSTFTKECARELAEDLGSNHTNILIDTVVDSMLNVFNGIYNFMPSFTSSDNREIMALQNVQARIRMVLSYLLAQLSLVGQKRPGNLLVLASANVDESLIGYLTKYDCSSADFNPIGSLCKTHLRSLLGHVVEKYGFKSLLKIMTSVPTAELRPLVEGEIAQTDEDEIGLTYEELSVIGKLRQPGHLGPYSMFIKLTQIWKDHKSIEEIGDKVKLFFARYAINRHKCTVLTPSYHVTNYSNDDHRNDHRPFLYPHFKRQFDKIDELVASMKSG</sequence>
<name>A0AC35UAW9_9BILA</name>
<accession>A0AC35UAW9</accession>
<organism evidence="1 2">
    <name type="scientific">Rhabditophanes sp. KR3021</name>
    <dbReference type="NCBI Taxonomy" id="114890"/>
    <lineage>
        <taxon>Eukaryota</taxon>
        <taxon>Metazoa</taxon>
        <taxon>Ecdysozoa</taxon>
        <taxon>Nematoda</taxon>
        <taxon>Chromadorea</taxon>
        <taxon>Rhabditida</taxon>
        <taxon>Tylenchina</taxon>
        <taxon>Panagrolaimomorpha</taxon>
        <taxon>Strongyloidoidea</taxon>
        <taxon>Alloionematidae</taxon>
        <taxon>Rhabditophanes</taxon>
    </lineage>
</organism>
<dbReference type="Proteomes" id="UP000095286">
    <property type="component" value="Unplaced"/>
</dbReference>
<protein>
    <submittedName>
        <fullName evidence="2">Glutamine-dependent NAD(+) synthetase</fullName>
    </submittedName>
</protein>
<reference evidence="2" key="1">
    <citation type="submission" date="2016-11" db="UniProtKB">
        <authorList>
            <consortium name="WormBaseParasite"/>
        </authorList>
    </citation>
    <scope>IDENTIFICATION</scope>
    <source>
        <strain evidence="2">KR3021</strain>
    </source>
</reference>
<evidence type="ECO:0000313" key="2">
    <source>
        <dbReference type="WBParaSite" id="RSKR_0000907500.1"/>
    </source>
</evidence>
<proteinExistence type="predicted"/>
<evidence type="ECO:0000313" key="1">
    <source>
        <dbReference type="Proteomes" id="UP000095286"/>
    </source>
</evidence>